<keyword evidence="4" id="KW-0472">Membrane</keyword>
<dbReference type="PANTHER" id="PTHR10272:SF0">
    <property type="entry name" value="PLATELET-ACTIVATING FACTOR ACETYLHYDROLASE"/>
    <property type="match status" value="1"/>
</dbReference>
<evidence type="ECO:0000313" key="6">
    <source>
        <dbReference type="EMBL" id="SHH25741.1"/>
    </source>
</evidence>
<keyword evidence="3" id="KW-0443">Lipid metabolism</keyword>
<dbReference type="GO" id="GO:0003847">
    <property type="term" value="F:1-alkyl-2-acetylglycerophosphocholine esterase activity"/>
    <property type="evidence" value="ECO:0007669"/>
    <property type="project" value="TreeGrafter"/>
</dbReference>
<evidence type="ECO:0000259" key="5">
    <source>
        <dbReference type="Pfam" id="PF12740"/>
    </source>
</evidence>
<dbReference type="AlphaFoldDB" id="A0A1M5RHM2"/>
<dbReference type="SUPFAM" id="SSF53474">
    <property type="entry name" value="alpha/beta-Hydrolases"/>
    <property type="match status" value="1"/>
</dbReference>
<organism evidence="6 7">
    <name type="scientific">Clostridium grantii DSM 8605</name>
    <dbReference type="NCBI Taxonomy" id="1121316"/>
    <lineage>
        <taxon>Bacteria</taxon>
        <taxon>Bacillati</taxon>
        <taxon>Bacillota</taxon>
        <taxon>Clostridia</taxon>
        <taxon>Eubacteriales</taxon>
        <taxon>Clostridiaceae</taxon>
        <taxon>Clostridium</taxon>
    </lineage>
</organism>
<evidence type="ECO:0000313" key="7">
    <source>
        <dbReference type="Proteomes" id="UP000184447"/>
    </source>
</evidence>
<reference evidence="6 7" key="1">
    <citation type="submission" date="2016-11" db="EMBL/GenBank/DDBJ databases">
        <authorList>
            <person name="Jaros S."/>
            <person name="Januszkiewicz K."/>
            <person name="Wedrychowicz H."/>
        </authorList>
    </citation>
    <scope>NUCLEOTIDE SEQUENCE [LARGE SCALE GENOMIC DNA]</scope>
    <source>
        <strain evidence="6 7">DSM 8605</strain>
    </source>
</reference>
<dbReference type="Proteomes" id="UP000184447">
    <property type="component" value="Unassembled WGS sequence"/>
</dbReference>
<dbReference type="PANTHER" id="PTHR10272">
    <property type="entry name" value="PLATELET-ACTIVATING FACTOR ACETYLHYDROLASE"/>
    <property type="match status" value="1"/>
</dbReference>
<dbReference type="InterPro" id="IPR041127">
    <property type="entry name" value="PET_hydrolase/cutinase-like"/>
</dbReference>
<keyword evidence="1 6" id="KW-0378">Hydrolase</keyword>
<dbReference type="Pfam" id="PF12740">
    <property type="entry name" value="PETase"/>
    <property type="match status" value="1"/>
</dbReference>
<keyword evidence="7" id="KW-1185">Reference proteome</keyword>
<feature type="transmembrane region" description="Helical" evidence="4">
    <location>
        <begin position="32"/>
        <end position="51"/>
    </location>
</feature>
<feature type="transmembrane region" description="Helical" evidence="4">
    <location>
        <begin position="57"/>
        <end position="78"/>
    </location>
</feature>
<dbReference type="OrthoDB" id="9808543at2"/>
<dbReference type="GO" id="GO:0016042">
    <property type="term" value="P:lipid catabolic process"/>
    <property type="evidence" value="ECO:0007669"/>
    <property type="project" value="UniProtKB-KW"/>
</dbReference>
<keyword evidence="4" id="KW-1133">Transmembrane helix</keyword>
<evidence type="ECO:0000256" key="4">
    <source>
        <dbReference type="SAM" id="Phobius"/>
    </source>
</evidence>
<feature type="transmembrane region" description="Helical" evidence="4">
    <location>
        <begin position="90"/>
        <end position="110"/>
    </location>
</feature>
<dbReference type="STRING" id="1121316.SAMN02745207_00536"/>
<dbReference type="RefSeq" id="WP_073336732.1">
    <property type="nucleotide sequence ID" value="NZ_FQXM01000003.1"/>
</dbReference>
<evidence type="ECO:0000256" key="3">
    <source>
        <dbReference type="ARBA" id="ARBA00023098"/>
    </source>
</evidence>
<evidence type="ECO:0000256" key="2">
    <source>
        <dbReference type="ARBA" id="ARBA00022963"/>
    </source>
</evidence>
<dbReference type="InterPro" id="IPR029058">
    <property type="entry name" value="AB_hydrolase_fold"/>
</dbReference>
<feature type="transmembrane region" description="Helical" evidence="4">
    <location>
        <begin position="147"/>
        <end position="166"/>
    </location>
</feature>
<proteinExistence type="predicted"/>
<accession>A0A1M5RHM2</accession>
<keyword evidence="4" id="KW-0812">Transmembrane</keyword>
<feature type="domain" description="PET hydrolase/cutinase-like" evidence="5">
    <location>
        <begin position="266"/>
        <end position="377"/>
    </location>
</feature>
<dbReference type="ESTHER" id="9clot-a0a1m5rhm2">
    <property type="family name" value="Chlorophyllase"/>
</dbReference>
<feature type="transmembrane region" description="Helical" evidence="4">
    <location>
        <begin position="116"/>
        <end position="135"/>
    </location>
</feature>
<dbReference type="Gene3D" id="3.40.50.1820">
    <property type="entry name" value="alpha/beta hydrolase"/>
    <property type="match status" value="1"/>
</dbReference>
<name>A0A1M5RHM2_9CLOT</name>
<gene>
    <name evidence="6" type="ORF">SAMN02745207_00536</name>
</gene>
<keyword evidence="2" id="KW-0442">Lipid degradation</keyword>
<dbReference type="EMBL" id="FQXM01000003">
    <property type="protein sequence ID" value="SHH25741.1"/>
    <property type="molecule type" value="Genomic_DNA"/>
</dbReference>
<sequence>MIIKFSGFIKTILKSIKSKISNSFNGTMKGTLIFLSFLYSMILFWVGYNFLSGYGRILDILVLEILGWIAIVIAYYLLKLIVFLIKKIKIIKIAIFLLPIIGTYILLDYYLSIEEYILLIVAIVFSFIQLLLGIFITKAWKRNISKVTILMLIIFMFLDVSVIYFFSFKGWQHDIVDSYTNSQEFKHNLNVKNKFTKNPAEKGEYKVNTLYYGSGKDKRRVIYGENVDIETKEVYAFPYLEKYKGIKSKLRTFYWGFDDKNMPLNGTVWYPEEEGKFPLVIIAHGNHAMEEYSELGYEYLGQLLASKGYIVASIDENFLNGSWTGALGGEMDARAWIILKHLEQWQQLNEDKDNEFYNKVDMSNIALIGHSRGGEAVALASVFNDLGYYPLGSNIKYDFHFNIKSIIAIAPTDKQFKPANKAVELENVNYLVLHGSNDGDVSNFSGNNVYDRVKFTDGKDYFKSYLYIWGANHGQFNEVWGDEDMSFPKNLLVNKESLIEAEKQREIAKLYVSSFLDATLKNQKQYKEIFKDYRVVSEYLPETMYFNRYEDSTFKLITNYEEDIRVNTTSLKKGSIESFNLSNYMEGSLKFKDGDVRDNNAVLIKWNNNKGKYSILLDEQAREELNINKENNLIFSACDYDKDEINFIQNDFTIALTDTEGNKSEVIFSDYFHMNPLFKAKITKIKHYDDEKYGEDMEPILQTYSIDMELFIKNNSYFHPEKLEKVEFIFNKTSYGYIAIDDIGISVEN</sequence>
<evidence type="ECO:0000256" key="1">
    <source>
        <dbReference type="ARBA" id="ARBA00022801"/>
    </source>
</evidence>
<protein>
    <submittedName>
        <fullName evidence="6">Alpha/beta hydrolase family protein</fullName>
    </submittedName>
</protein>